<feature type="transmembrane region" description="Helical" evidence="1">
    <location>
        <begin position="6"/>
        <end position="26"/>
    </location>
</feature>
<evidence type="ECO:0000313" key="3">
    <source>
        <dbReference type="Proteomes" id="UP000288058"/>
    </source>
</evidence>
<dbReference type="Pfam" id="PF07963">
    <property type="entry name" value="N_methyl"/>
    <property type="match status" value="1"/>
</dbReference>
<keyword evidence="1" id="KW-1133">Transmembrane helix</keyword>
<organism evidence="2 3">
    <name type="scientific">Idiomarina ramblicola</name>
    <dbReference type="NCBI Taxonomy" id="263724"/>
    <lineage>
        <taxon>Bacteria</taxon>
        <taxon>Pseudomonadati</taxon>
        <taxon>Pseudomonadota</taxon>
        <taxon>Gammaproteobacteria</taxon>
        <taxon>Alteromonadales</taxon>
        <taxon>Idiomarinaceae</taxon>
        <taxon>Idiomarina</taxon>
    </lineage>
</organism>
<evidence type="ECO:0000256" key="1">
    <source>
        <dbReference type="SAM" id="Phobius"/>
    </source>
</evidence>
<keyword evidence="1" id="KW-0812">Transmembrane</keyword>
<dbReference type="InterPro" id="IPR012902">
    <property type="entry name" value="N_methyl_site"/>
</dbReference>
<keyword evidence="1" id="KW-0472">Membrane</keyword>
<dbReference type="NCBIfam" id="TIGR02532">
    <property type="entry name" value="IV_pilin_GFxxxE"/>
    <property type="match status" value="1"/>
</dbReference>
<reference evidence="3" key="1">
    <citation type="journal article" date="2018" name="Front. Microbiol.">
        <title>Genome-Based Analysis Reveals the Taxonomy and Diversity of the Family Idiomarinaceae.</title>
        <authorList>
            <person name="Liu Y."/>
            <person name="Lai Q."/>
            <person name="Shao Z."/>
        </authorList>
    </citation>
    <scope>NUCLEOTIDE SEQUENCE [LARGE SCALE GENOMIC DNA]</scope>
    <source>
        <strain evidence="3">R22</strain>
    </source>
</reference>
<protein>
    <submittedName>
        <fullName evidence="2">Pilus assembly protein</fullName>
    </submittedName>
</protein>
<dbReference type="EMBL" id="PIQC01000003">
    <property type="protein sequence ID" value="RUO71946.1"/>
    <property type="molecule type" value="Genomic_DNA"/>
</dbReference>
<dbReference type="RefSeq" id="WP_126780981.1">
    <property type="nucleotide sequence ID" value="NZ_PIQC01000003.1"/>
</dbReference>
<dbReference type="Proteomes" id="UP000288058">
    <property type="component" value="Unassembled WGS sequence"/>
</dbReference>
<gene>
    <name evidence="2" type="ORF">CWI78_05375</name>
</gene>
<sequence>MKIKGFTLIELVIVIVLLSIISAFTFRFVGIGADMYATGAARIQLLEQSRFAVERITRELRNSVPNSARVINSGQCLEFVPIKAAGTYYKAPFSPNSSASLDFFSFSERWSEISSQKDRLFIYATHASYIYNNQERRARVKNDSPSMGTVTTLELESDSYFSEKSPGQRLFIGKAPVSFCTEGTQLKRHSDYGWGNDPLEASEGVVITDQLVNMSEPFRVNNAALMRNNVILIFLEYQSANTERLFYNREVHIPNAP</sequence>
<dbReference type="AlphaFoldDB" id="A0A432Z230"/>
<name>A0A432Z230_9GAMM</name>
<comment type="caution">
    <text evidence="2">The sequence shown here is derived from an EMBL/GenBank/DDBJ whole genome shotgun (WGS) entry which is preliminary data.</text>
</comment>
<evidence type="ECO:0000313" key="2">
    <source>
        <dbReference type="EMBL" id="RUO71946.1"/>
    </source>
</evidence>
<proteinExistence type="predicted"/>
<accession>A0A432Z230</accession>
<keyword evidence="3" id="KW-1185">Reference proteome</keyword>
<dbReference type="PROSITE" id="PS00409">
    <property type="entry name" value="PROKAR_NTER_METHYL"/>
    <property type="match status" value="1"/>
</dbReference>